<dbReference type="AlphaFoldDB" id="A0A829CEZ9"/>
<reference evidence="2 3" key="1">
    <citation type="submission" date="2013-03" db="EMBL/GenBank/DDBJ databases">
        <authorList>
            <person name="Casali N."/>
            <person name="Drobniewski F.A."/>
        </authorList>
    </citation>
    <scope>NUCLEOTIDE SEQUENCE [LARGE SCALE GENOMIC DNA]</scope>
    <source>
        <strain evidence="2 3">112400015</strain>
    </source>
</reference>
<dbReference type="InterPro" id="IPR002560">
    <property type="entry name" value="Transposase_DDE"/>
</dbReference>
<dbReference type="Pfam" id="PF01610">
    <property type="entry name" value="DDE_Tnp_ISL3"/>
    <property type="match status" value="1"/>
</dbReference>
<name>A0A829CEZ9_9MYCO</name>
<feature type="domain" description="Transposase IS204/IS1001/IS1096/IS1165 DDE" evidence="1">
    <location>
        <begin position="2"/>
        <end position="31"/>
    </location>
</feature>
<gene>
    <name evidence="2" type="ORF">MORY_04106</name>
</gene>
<evidence type="ECO:0000313" key="2">
    <source>
        <dbReference type="EMBL" id="EMT37009.1"/>
    </source>
</evidence>
<organism evidence="2 3">
    <name type="scientific">Mycobacterium orygis 112400015</name>
    <dbReference type="NCBI Taxonomy" id="1305739"/>
    <lineage>
        <taxon>Bacteria</taxon>
        <taxon>Bacillati</taxon>
        <taxon>Actinomycetota</taxon>
        <taxon>Actinomycetes</taxon>
        <taxon>Mycobacteriales</taxon>
        <taxon>Mycobacteriaceae</taxon>
        <taxon>Mycobacterium</taxon>
        <taxon>Mycobacterium tuberculosis complex</taxon>
    </lineage>
</organism>
<evidence type="ECO:0000259" key="1">
    <source>
        <dbReference type="Pfam" id="PF01610"/>
    </source>
</evidence>
<protein>
    <recommendedName>
        <fullName evidence="1">Transposase IS204/IS1001/IS1096/IS1165 DDE domain-containing protein</fullName>
    </recommendedName>
</protein>
<sequence>MAQRCPNAVRRVDPFHVVAWATEALEAERRRA</sequence>
<dbReference type="EMBL" id="APKD01000008">
    <property type="protein sequence ID" value="EMT37009.1"/>
    <property type="molecule type" value="Genomic_DNA"/>
</dbReference>
<reference evidence="3" key="2">
    <citation type="submission" date="2013-04" db="EMBL/GenBank/DDBJ databases">
        <title>Non-Mycobacterium tuberculosis sensu stricto in a globally representative population.</title>
        <authorList>
            <person name="Stone M.J."/>
            <person name="Brown T.J."/>
            <person name="Drobniewski F.A."/>
        </authorList>
    </citation>
    <scope>NUCLEOTIDE SEQUENCE [LARGE SCALE GENOMIC DNA]</scope>
    <source>
        <strain evidence="3">112400015</strain>
    </source>
</reference>
<proteinExistence type="predicted"/>
<comment type="caution">
    <text evidence="2">The sequence shown here is derived from an EMBL/GenBank/DDBJ whole genome shotgun (WGS) entry which is preliminary data.</text>
</comment>
<evidence type="ECO:0000313" key="3">
    <source>
        <dbReference type="Proteomes" id="UP000012070"/>
    </source>
</evidence>
<dbReference type="Proteomes" id="UP000012070">
    <property type="component" value="Unassembled WGS sequence"/>
</dbReference>
<accession>A0A829CEZ9</accession>